<accession>A0ABM3FQA5</accession>
<evidence type="ECO:0000313" key="4">
    <source>
        <dbReference type="RefSeq" id="XP_046590202.1"/>
    </source>
</evidence>
<dbReference type="Pfam" id="PF02318">
    <property type="entry name" value="FYVE_2"/>
    <property type="match status" value="1"/>
</dbReference>
<feature type="region of interest" description="Disordered" evidence="1">
    <location>
        <begin position="506"/>
        <end position="583"/>
    </location>
</feature>
<sequence length="1596" mass="178602">MQSNAETGIEPYEYQLILEVLRRDALILDSVRVKLSRAAKEAKDEKTKQTLDDSRCACCLKPFVVGRGVGCGECGSRVCRKGCSRWDTPDNAWHCLFCHQRRLLQLWLRRNEKWFETFGGLSADHDDASHRFSTAKSEVFLAGADYAGVGPGVGLAAGGEEDAGDSVERVREFVERIVEGLVGDVDEIPIDRLYDHIAYDRFVANYKQPLAGALARLAIALQLSIGNKPAADTPTMAHAALRDLVERAVEEARKLPGLGNPDAGRSTEPGDVADQTYEDLLATAILNKVIEKYQNERVDDNSNTVGAKRTSPNQKYITSEIEVGLDEGVEEGSSSLEPLSQDEYGSDCSAPPSKYSINRQEPLSLTIEEHIEEVTTTYTSDEEERDEAAANGLNFNNAHRVPFPEFGMDIIDLSQESSEELLDETSTPTHVDLVTPVESWEENWLFQKKKMQAQSEPVSMLVPNPSEDLKPLIGDREADDTSDLSDCSAHSDEEIEDELLEVINNVIPKPRGSPEESRASGLAEGKERLEIETRSADNIRKIGHENLTTNTATHFQINEAGANGMTNGHNEQKTESPSSGRSDIKLGIEDMLVFHLRDKNISQSEQKTMRQDQSSEFIEAEKSSGNIVTWDETTGGSVIKSPEPASILKSRASVEITSRNGTQTIVVNRSSTSFTEKTNSDVTGPQVLESVCRSDQSKDQQAKRPSVIPRDNEVDKMPQDQHVDLGDDLCSKGCPRTPTSSPLEQKIGVPEIQTRTDLHSLDEKLVSIETRIDTKLGSLEEKLRSHVPDLEKKQDPNVTEVGNGVVEARFAFIESGNENHRTVITKEHRDDLQNEDGAQQESEYTEHYDTATQRHLDSLKRPAKGGKDDIKVVDIHDDDDIPPPIPSTPPPIARLRQCREAAELANLEVDQLEPAERKRVEVDLFLATPPRPGTIAEREHKKWENAAPIENNPYSEENIQKRLWQRQYSRKVSSESLSGVNTEIPKVDGTSIQVVLGAGQPDVKRYGRDYYINEAKKASGERARRSAMLNAGRPNSSLSQNSGSFEGDIEQQVSYGLERFEEASLRGSLHRRSFRGQNSSPHFVTNPLLHLQVGEDSKVSRVDELSDPCVSDSVTDEVRNSASSSDRGKDAPIKTVQHRIVDPSNAHNTECSSNEDSNVTVRNAVSTDAESKLIKTLSEIKNPKPSSSEEIPREQNDRMDFSEMSSEKLASISDLMSEGMNRELRVLDGRGRLVDIDTENFERLFKTGDAVENFAVNPLYDLENNFQLANHNPQCSNFVDRDSGMYSIESNEVTETDKSGISKDENEEPPKRLSVDESKRGNEIVTSNGKRYSNFGSFKFHTFGGIKRRRFNWNDLDDEFDETDSENEDMAEYPDNISNFGSMKCQTFGGIKQRTNFDVKNITKYRKVKLRPALSFRDAKEAKKRQETTSENGKDILYSNFETRRDPSYTKFRNAKANSNRERLKKKKPSHHVSSKRASAERNIGDENLMASFLRDALMRPKSRLSTDNESIYSLDTAAARKSSRYRGLSSRPIKPRSIRDDTSLRLEPPESPEVVEKSFETLAGLRRSRSLKDDRNSILRSSSVRRKISEDISMW</sequence>
<feature type="compositionally biased region" description="Polar residues" evidence="1">
    <location>
        <begin position="564"/>
        <end position="581"/>
    </location>
</feature>
<dbReference type="RefSeq" id="XP_046590202.1">
    <property type="nucleotide sequence ID" value="XM_046734246.1"/>
</dbReference>
<feature type="compositionally biased region" description="Polar residues" evidence="1">
    <location>
        <begin position="546"/>
        <end position="556"/>
    </location>
</feature>
<feature type="compositionally biased region" description="Basic residues" evidence="1">
    <location>
        <begin position="1463"/>
        <end position="1475"/>
    </location>
</feature>
<evidence type="ECO:0000259" key="2">
    <source>
        <dbReference type="Pfam" id="PF02318"/>
    </source>
</evidence>
<feature type="region of interest" description="Disordered" evidence="1">
    <location>
        <begin position="1524"/>
        <end position="1553"/>
    </location>
</feature>
<dbReference type="Proteomes" id="UP000829291">
    <property type="component" value="Chromosome 1"/>
</dbReference>
<feature type="compositionally biased region" description="Basic and acidic residues" evidence="1">
    <location>
        <begin position="512"/>
        <end position="544"/>
    </location>
</feature>
<keyword evidence="3" id="KW-1185">Reference proteome</keyword>
<feature type="region of interest" description="Disordered" evidence="1">
    <location>
        <begin position="1292"/>
        <end position="1322"/>
    </location>
</feature>
<dbReference type="InterPro" id="IPR013083">
    <property type="entry name" value="Znf_RING/FYVE/PHD"/>
</dbReference>
<feature type="compositionally biased region" description="Basic and acidic residues" evidence="1">
    <location>
        <begin position="467"/>
        <end position="476"/>
    </location>
</feature>
<feature type="region of interest" description="Disordered" evidence="1">
    <location>
        <begin position="1100"/>
        <end position="1135"/>
    </location>
</feature>
<feature type="region of interest" description="Disordered" evidence="1">
    <location>
        <begin position="328"/>
        <end position="351"/>
    </location>
</feature>
<evidence type="ECO:0000256" key="1">
    <source>
        <dbReference type="SAM" id="MobiDB-lite"/>
    </source>
</evidence>
<feature type="region of interest" description="Disordered" evidence="1">
    <location>
        <begin position="455"/>
        <end position="491"/>
    </location>
</feature>
<feature type="region of interest" description="Disordered" evidence="1">
    <location>
        <begin position="1140"/>
        <end position="1159"/>
    </location>
</feature>
<dbReference type="InterPro" id="IPR011011">
    <property type="entry name" value="Znf_FYVE_PHD"/>
</dbReference>
<feature type="domain" description="FYVE-type zinc finger" evidence="2">
    <location>
        <begin position="11"/>
        <end position="115"/>
    </location>
</feature>
<feature type="region of interest" description="Disordered" evidence="1">
    <location>
        <begin position="829"/>
        <end position="854"/>
    </location>
</feature>
<feature type="compositionally biased region" description="Polar residues" evidence="1">
    <location>
        <begin position="1145"/>
        <end position="1159"/>
    </location>
</feature>
<feature type="region of interest" description="Disordered" evidence="1">
    <location>
        <begin position="1448"/>
        <end position="1482"/>
    </location>
</feature>
<feature type="compositionally biased region" description="Basic and acidic residues" evidence="1">
    <location>
        <begin position="844"/>
        <end position="854"/>
    </location>
</feature>
<dbReference type="InterPro" id="IPR041282">
    <property type="entry name" value="FYVE_2"/>
</dbReference>
<feature type="compositionally biased region" description="Basic and acidic residues" evidence="1">
    <location>
        <begin position="1295"/>
        <end position="1322"/>
    </location>
</feature>
<name>A0ABM3FQA5_NEOLC</name>
<proteinExistence type="predicted"/>
<dbReference type="SUPFAM" id="SSF57903">
    <property type="entry name" value="FYVE/PHD zinc finger"/>
    <property type="match status" value="1"/>
</dbReference>
<feature type="region of interest" description="Disordered" evidence="1">
    <location>
        <begin position="1178"/>
        <end position="1205"/>
    </location>
</feature>
<dbReference type="GeneID" id="107220127"/>
<dbReference type="Gene3D" id="3.30.40.10">
    <property type="entry name" value="Zinc/RING finger domain, C3HC4 (zinc finger)"/>
    <property type="match status" value="1"/>
</dbReference>
<feature type="compositionally biased region" description="Basic and acidic residues" evidence="1">
    <location>
        <begin position="1190"/>
        <end position="1201"/>
    </location>
</feature>
<feature type="region of interest" description="Disordered" evidence="1">
    <location>
        <begin position="692"/>
        <end position="717"/>
    </location>
</feature>
<organism evidence="3 4">
    <name type="scientific">Neodiprion lecontei</name>
    <name type="common">Redheaded pine sawfly</name>
    <dbReference type="NCBI Taxonomy" id="441921"/>
    <lineage>
        <taxon>Eukaryota</taxon>
        <taxon>Metazoa</taxon>
        <taxon>Ecdysozoa</taxon>
        <taxon>Arthropoda</taxon>
        <taxon>Hexapoda</taxon>
        <taxon>Insecta</taxon>
        <taxon>Pterygota</taxon>
        <taxon>Neoptera</taxon>
        <taxon>Endopterygota</taxon>
        <taxon>Hymenoptera</taxon>
        <taxon>Tenthredinoidea</taxon>
        <taxon>Diprionidae</taxon>
        <taxon>Diprioninae</taxon>
        <taxon>Neodiprion</taxon>
    </lineage>
</organism>
<evidence type="ECO:0000313" key="3">
    <source>
        <dbReference type="Proteomes" id="UP000829291"/>
    </source>
</evidence>
<protein>
    <submittedName>
        <fullName evidence="4">Uncharacterized protein LOC107220127 isoform X1</fullName>
    </submittedName>
</protein>
<feature type="compositionally biased region" description="Basic and acidic residues" evidence="1">
    <location>
        <begin position="1538"/>
        <end position="1553"/>
    </location>
</feature>
<gene>
    <name evidence="4" type="primary">LOC107220127</name>
</gene>
<reference evidence="4" key="1">
    <citation type="submission" date="2025-08" db="UniProtKB">
        <authorList>
            <consortium name="RefSeq"/>
        </authorList>
    </citation>
    <scope>IDENTIFICATION</scope>
    <source>
        <tissue evidence="4">Thorax and Abdomen</tissue>
    </source>
</reference>